<dbReference type="EMBL" id="BAAATZ010000003">
    <property type="protein sequence ID" value="GAA2721304.1"/>
    <property type="molecule type" value="Genomic_DNA"/>
</dbReference>
<dbReference type="PANTHER" id="PTHR43046:SF14">
    <property type="entry name" value="MUTT_NUDIX FAMILY PROTEIN"/>
    <property type="match status" value="1"/>
</dbReference>
<comment type="similarity">
    <text evidence="2 4">Belongs to the Nudix hydrolase family.</text>
</comment>
<comment type="caution">
    <text evidence="6">The sequence shown here is derived from an EMBL/GenBank/DDBJ whole genome shotgun (WGS) entry which is preliminary data.</text>
</comment>
<dbReference type="PROSITE" id="PS00893">
    <property type="entry name" value="NUDIX_BOX"/>
    <property type="match status" value="1"/>
</dbReference>
<evidence type="ECO:0000313" key="6">
    <source>
        <dbReference type="EMBL" id="GAA2721304.1"/>
    </source>
</evidence>
<evidence type="ECO:0000256" key="2">
    <source>
        <dbReference type="ARBA" id="ARBA00005582"/>
    </source>
</evidence>
<dbReference type="InterPro" id="IPR000086">
    <property type="entry name" value="NUDIX_hydrolase_dom"/>
</dbReference>
<keyword evidence="7" id="KW-1185">Reference proteome</keyword>
<dbReference type="Gene3D" id="3.90.79.10">
    <property type="entry name" value="Nucleoside Triphosphate Pyrophosphohydrolase"/>
    <property type="match status" value="1"/>
</dbReference>
<gene>
    <name evidence="6" type="ORF">GCM10010439_11270</name>
</gene>
<reference evidence="6 7" key="1">
    <citation type="journal article" date="2019" name="Int. J. Syst. Evol. Microbiol.">
        <title>The Global Catalogue of Microorganisms (GCM) 10K type strain sequencing project: providing services to taxonomists for standard genome sequencing and annotation.</title>
        <authorList>
            <consortium name="The Broad Institute Genomics Platform"/>
            <consortium name="The Broad Institute Genome Sequencing Center for Infectious Disease"/>
            <person name="Wu L."/>
            <person name="Ma J."/>
        </authorList>
    </citation>
    <scope>NUCLEOTIDE SEQUENCE [LARGE SCALE GENOMIC DNA]</scope>
    <source>
        <strain evidence="6 7">JCM 8201</strain>
    </source>
</reference>
<organism evidence="6 7">
    <name type="scientific">Actinocorallia aurantiaca</name>
    <dbReference type="NCBI Taxonomy" id="46204"/>
    <lineage>
        <taxon>Bacteria</taxon>
        <taxon>Bacillati</taxon>
        <taxon>Actinomycetota</taxon>
        <taxon>Actinomycetes</taxon>
        <taxon>Streptosporangiales</taxon>
        <taxon>Thermomonosporaceae</taxon>
        <taxon>Actinocorallia</taxon>
    </lineage>
</organism>
<evidence type="ECO:0000259" key="5">
    <source>
        <dbReference type="PROSITE" id="PS51462"/>
    </source>
</evidence>
<dbReference type="PRINTS" id="PR00502">
    <property type="entry name" value="NUDIXFAMILY"/>
</dbReference>
<protein>
    <recommendedName>
        <fullName evidence="5">Nudix hydrolase domain-containing protein</fullName>
    </recommendedName>
</protein>
<dbReference type="InterPro" id="IPR020476">
    <property type="entry name" value="Nudix_hydrolase"/>
</dbReference>
<dbReference type="InterPro" id="IPR015797">
    <property type="entry name" value="NUDIX_hydrolase-like_dom_sf"/>
</dbReference>
<evidence type="ECO:0000256" key="3">
    <source>
        <dbReference type="ARBA" id="ARBA00022801"/>
    </source>
</evidence>
<dbReference type="PROSITE" id="PS51462">
    <property type="entry name" value="NUDIX"/>
    <property type="match status" value="1"/>
</dbReference>
<dbReference type="Proteomes" id="UP001501842">
    <property type="component" value="Unassembled WGS sequence"/>
</dbReference>
<feature type="domain" description="Nudix hydrolase" evidence="5">
    <location>
        <begin position="1"/>
        <end position="126"/>
    </location>
</feature>
<accession>A0ABN3TYT0</accession>
<dbReference type="PANTHER" id="PTHR43046">
    <property type="entry name" value="GDP-MANNOSE MANNOSYL HYDROLASE"/>
    <property type="match status" value="1"/>
</dbReference>
<dbReference type="Pfam" id="PF00293">
    <property type="entry name" value="NUDIX"/>
    <property type="match status" value="1"/>
</dbReference>
<dbReference type="RefSeq" id="WP_344449062.1">
    <property type="nucleotide sequence ID" value="NZ_BAAATZ010000003.1"/>
</dbReference>
<evidence type="ECO:0000256" key="1">
    <source>
        <dbReference type="ARBA" id="ARBA00001946"/>
    </source>
</evidence>
<dbReference type="CDD" id="cd04690">
    <property type="entry name" value="NUDIX_Hydrolase"/>
    <property type="match status" value="1"/>
</dbReference>
<proteinExistence type="inferred from homology"/>
<dbReference type="InterPro" id="IPR020084">
    <property type="entry name" value="NUDIX_hydrolase_CS"/>
</dbReference>
<dbReference type="SUPFAM" id="SSF55811">
    <property type="entry name" value="Nudix"/>
    <property type="match status" value="1"/>
</dbReference>
<sequence length="134" mass="14462">MELDVVAWVHIREKRLLTVRARGRDLLYLPGGKVEPGESPAEAIAREVGEELGLGLPPGDFTPLGTVVTEPHDQPRYTSVRMVCFTAPYEGGLHPSAEIDELLLVSPSERRLLAPASAAALDLALDRGLLEAEA</sequence>
<keyword evidence="3 4" id="KW-0378">Hydrolase</keyword>
<name>A0ABN3TYT0_9ACTN</name>
<evidence type="ECO:0000313" key="7">
    <source>
        <dbReference type="Proteomes" id="UP001501842"/>
    </source>
</evidence>
<comment type="cofactor">
    <cofactor evidence="1">
        <name>Mg(2+)</name>
        <dbReference type="ChEBI" id="CHEBI:18420"/>
    </cofactor>
</comment>
<evidence type="ECO:0000256" key="4">
    <source>
        <dbReference type="RuleBase" id="RU003476"/>
    </source>
</evidence>